<dbReference type="Proteomes" id="UP000192591">
    <property type="component" value="Unassembled WGS sequence"/>
</dbReference>
<keyword evidence="1" id="KW-0472">Membrane</keyword>
<dbReference type="InterPro" id="IPR033458">
    <property type="entry name" value="DUF5134"/>
</dbReference>
<keyword evidence="1" id="KW-0812">Transmembrane</keyword>
<evidence type="ECO:0000313" key="2">
    <source>
        <dbReference type="EMBL" id="OQO94022.1"/>
    </source>
</evidence>
<organism evidence="2 3">
    <name type="scientific">Saccharomonospora piscinae</name>
    <dbReference type="NCBI Taxonomy" id="687388"/>
    <lineage>
        <taxon>Bacteria</taxon>
        <taxon>Bacillati</taxon>
        <taxon>Actinomycetota</taxon>
        <taxon>Actinomycetes</taxon>
        <taxon>Pseudonocardiales</taxon>
        <taxon>Pseudonocardiaceae</taxon>
        <taxon>Saccharomonospora</taxon>
    </lineage>
</organism>
<accession>A0A1V9AA74</accession>
<feature type="transmembrane region" description="Helical" evidence="1">
    <location>
        <begin position="43"/>
        <end position="61"/>
    </location>
</feature>
<dbReference type="RefSeq" id="WP_081190926.1">
    <property type="nucleotide sequence ID" value="NZ_MWIH01000003.1"/>
</dbReference>
<feature type="transmembrane region" description="Helical" evidence="1">
    <location>
        <begin position="6"/>
        <end position="23"/>
    </location>
</feature>
<dbReference type="EMBL" id="MWIH01000003">
    <property type="protein sequence ID" value="OQO94022.1"/>
    <property type="molecule type" value="Genomic_DNA"/>
</dbReference>
<name>A0A1V9AA74_SACPI</name>
<dbReference type="Pfam" id="PF17197">
    <property type="entry name" value="DUF5134"/>
    <property type="match status" value="1"/>
</dbReference>
<evidence type="ECO:0000313" key="3">
    <source>
        <dbReference type="Proteomes" id="UP000192591"/>
    </source>
</evidence>
<keyword evidence="1" id="KW-1133">Transmembrane helix</keyword>
<reference evidence="2 3" key="1">
    <citation type="submission" date="2017-02" db="EMBL/GenBank/DDBJ databases">
        <title>Draft genome of Saccharomonospora sp. 154.</title>
        <authorList>
            <person name="Alonso-Carmona G.S."/>
            <person name="De La Haba R."/>
            <person name="Vera-Gargallo B."/>
            <person name="Sandoval-Trujillo A.H."/>
            <person name="Ramirez-Duran N."/>
            <person name="Ventosa A."/>
        </authorList>
    </citation>
    <scope>NUCLEOTIDE SEQUENCE [LARGE SCALE GENOMIC DNA]</scope>
    <source>
        <strain evidence="2 3">LRS4.154</strain>
    </source>
</reference>
<feature type="transmembrane region" description="Helical" evidence="1">
    <location>
        <begin position="178"/>
        <end position="197"/>
    </location>
</feature>
<dbReference type="AlphaFoldDB" id="A0A1V9AA74"/>
<sequence>MGIPVVAAWPATICFLALTYPCLARLGTLNYRRLGPGVRQADLASLLMTVAMAAMVSPVGFPVPVAGWQAVFVVTACWFTVSLLRARPVRGGSRRCDLHHGVSAVAMVYMLAAMPHGDVGHRVWPTMVDPATTAGFAVPVLAALGLAYFAADGAVTARGALRARRDGAAAASGTLSRAGCRVVMSAGMAGMFAAGLAV</sequence>
<feature type="transmembrane region" description="Helical" evidence="1">
    <location>
        <begin position="67"/>
        <end position="86"/>
    </location>
</feature>
<gene>
    <name evidence="2" type="ORF">B1813_05825</name>
</gene>
<comment type="caution">
    <text evidence="2">The sequence shown here is derived from an EMBL/GenBank/DDBJ whole genome shotgun (WGS) entry which is preliminary data.</text>
</comment>
<proteinExistence type="predicted"/>
<keyword evidence="3" id="KW-1185">Reference proteome</keyword>
<feature type="transmembrane region" description="Helical" evidence="1">
    <location>
        <begin position="98"/>
        <end position="116"/>
    </location>
</feature>
<feature type="transmembrane region" description="Helical" evidence="1">
    <location>
        <begin position="136"/>
        <end position="157"/>
    </location>
</feature>
<dbReference type="STRING" id="1962155.B1813_05825"/>
<protein>
    <submittedName>
        <fullName evidence="2">DUF5134 domain-containing protein</fullName>
    </submittedName>
</protein>
<evidence type="ECO:0000256" key="1">
    <source>
        <dbReference type="SAM" id="Phobius"/>
    </source>
</evidence>